<dbReference type="GO" id="GO:0006099">
    <property type="term" value="P:tricarboxylic acid cycle"/>
    <property type="evidence" value="ECO:0007669"/>
    <property type="project" value="TreeGrafter"/>
</dbReference>
<dbReference type="Gene3D" id="1.10.580.10">
    <property type="entry name" value="Citrate Synthase, domain 1"/>
    <property type="match status" value="1"/>
</dbReference>
<organism evidence="3">
    <name type="scientific">marine metagenome</name>
    <dbReference type="NCBI Taxonomy" id="408172"/>
    <lineage>
        <taxon>unclassified sequences</taxon>
        <taxon>metagenomes</taxon>
        <taxon>ecological metagenomes</taxon>
    </lineage>
</organism>
<evidence type="ECO:0000313" key="3">
    <source>
        <dbReference type="EMBL" id="SVC74230.1"/>
    </source>
</evidence>
<dbReference type="InterPro" id="IPR036969">
    <property type="entry name" value="Citrate_synthase_sf"/>
</dbReference>
<sequence length="204" mass="22213">MSEEERIHRGLKGVYFDRSPATYIDGQAGELRYYGYSIHDLAEHSTFEETAYLLLHGDLPGADQLSEFDAALKAARGLPDPVIEIIDRIKDAHPMDVLRTAVSALAAFDEETADCSLKAVLRKGIRLTSQMPMIVAAHHRIRSGQVPVDADQSLPHAANFLSMIQGEAPSDAAARLMDLDFILHAEHGSNASSFTARVVTGTDA</sequence>
<dbReference type="InterPro" id="IPR016142">
    <property type="entry name" value="Citrate_synth-like_lrg_a-sub"/>
</dbReference>
<dbReference type="Pfam" id="PF00285">
    <property type="entry name" value="Citrate_synt"/>
    <property type="match status" value="1"/>
</dbReference>
<protein>
    <recommendedName>
        <fullName evidence="4">Citrate synthase</fullName>
    </recommendedName>
</protein>
<dbReference type="GO" id="GO:0005829">
    <property type="term" value="C:cytosol"/>
    <property type="evidence" value="ECO:0007669"/>
    <property type="project" value="TreeGrafter"/>
</dbReference>
<reference evidence="3" key="1">
    <citation type="submission" date="2018-05" db="EMBL/GenBank/DDBJ databases">
        <authorList>
            <person name="Lanie J.A."/>
            <person name="Ng W.-L."/>
            <person name="Kazmierczak K.M."/>
            <person name="Andrzejewski T.M."/>
            <person name="Davidsen T.M."/>
            <person name="Wayne K.J."/>
            <person name="Tettelin H."/>
            <person name="Glass J.I."/>
            <person name="Rusch D."/>
            <person name="Podicherti R."/>
            <person name="Tsui H.-C.T."/>
            <person name="Winkler M.E."/>
        </authorList>
    </citation>
    <scope>NUCLEOTIDE SEQUENCE</scope>
</reference>
<accession>A0A382PN73</accession>
<comment type="similarity">
    <text evidence="1">Belongs to the citrate synthase family.</text>
</comment>
<evidence type="ECO:0000256" key="1">
    <source>
        <dbReference type="ARBA" id="ARBA00010566"/>
    </source>
</evidence>
<name>A0A382PN73_9ZZZZ</name>
<dbReference type="PANTHER" id="PTHR11739">
    <property type="entry name" value="CITRATE SYNTHASE"/>
    <property type="match status" value="1"/>
</dbReference>
<dbReference type="AlphaFoldDB" id="A0A382PN73"/>
<gene>
    <name evidence="3" type="ORF">METZ01_LOCUS327084</name>
</gene>
<dbReference type="SUPFAM" id="SSF48256">
    <property type="entry name" value="Citrate synthase"/>
    <property type="match status" value="1"/>
</dbReference>
<dbReference type="PANTHER" id="PTHR11739:SF4">
    <property type="entry name" value="CITRATE SYNTHASE, PEROXISOMAL"/>
    <property type="match status" value="1"/>
</dbReference>
<evidence type="ECO:0008006" key="4">
    <source>
        <dbReference type="Google" id="ProtNLM"/>
    </source>
</evidence>
<proteinExistence type="inferred from homology"/>
<dbReference type="GO" id="GO:0046912">
    <property type="term" value="F:acyltransferase activity, acyl groups converted into alkyl on transfer"/>
    <property type="evidence" value="ECO:0007669"/>
    <property type="project" value="InterPro"/>
</dbReference>
<dbReference type="EMBL" id="UINC01108260">
    <property type="protein sequence ID" value="SVC74230.1"/>
    <property type="molecule type" value="Genomic_DNA"/>
</dbReference>
<dbReference type="InterPro" id="IPR002020">
    <property type="entry name" value="Citrate_synthase"/>
</dbReference>
<feature type="non-terminal residue" evidence="3">
    <location>
        <position position="204"/>
    </location>
</feature>
<dbReference type="GO" id="GO:0005975">
    <property type="term" value="P:carbohydrate metabolic process"/>
    <property type="evidence" value="ECO:0007669"/>
    <property type="project" value="TreeGrafter"/>
</dbReference>
<evidence type="ECO:0000256" key="2">
    <source>
        <dbReference type="ARBA" id="ARBA00022679"/>
    </source>
</evidence>
<keyword evidence="2" id="KW-0808">Transferase</keyword>